<protein>
    <recommendedName>
        <fullName evidence="4">DUF3592 domain-containing protein</fullName>
    </recommendedName>
</protein>
<evidence type="ECO:0000313" key="3">
    <source>
        <dbReference type="Proteomes" id="UP001214250"/>
    </source>
</evidence>
<reference evidence="2 3" key="1">
    <citation type="submission" date="2023-02" db="EMBL/GenBank/DDBJ databases">
        <title>Genome sequence of Lentisphaera profundi SAORIC-696.</title>
        <authorList>
            <person name="Kim e."/>
            <person name="Cho J.-C."/>
            <person name="Choi A."/>
            <person name="Kang I."/>
        </authorList>
    </citation>
    <scope>NUCLEOTIDE SEQUENCE [LARGE SCALE GENOMIC DNA]</scope>
    <source>
        <strain evidence="2 3">SAORIC-696</strain>
    </source>
</reference>
<accession>A0ABY7VUA1</accession>
<name>A0ABY7VUA1_9BACT</name>
<evidence type="ECO:0000313" key="2">
    <source>
        <dbReference type="EMBL" id="WDE96884.1"/>
    </source>
</evidence>
<proteinExistence type="predicted"/>
<sequence length="174" mass="19532">MKNYLSNFLLFGSLVFICVGSIIAYMVYDFFNTVSEDQEKWASRKKIVATGQIDPLEAKVVRKRYEKTKRTTGIGVKKRTKIDRDYWVDMEVATIGPVTRGVTGIVYERISEGQSIQVYPIDGVYVIPAFDTGDDKSTLFKWIFLCLSSLPLLAGLLGVCFAVGMKVRQRPAGP</sequence>
<feature type="transmembrane region" description="Helical" evidence="1">
    <location>
        <begin position="7"/>
        <end position="28"/>
    </location>
</feature>
<organism evidence="2 3">
    <name type="scientific">Lentisphaera profundi</name>
    <dbReference type="NCBI Taxonomy" id="1658616"/>
    <lineage>
        <taxon>Bacteria</taxon>
        <taxon>Pseudomonadati</taxon>
        <taxon>Lentisphaerota</taxon>
        <taxon>Lentisphaeria</taxon>
        <taxon>Lentisphaerales</taxon>
        <taxon>Lentisphaeraceae</taxon>
        <taxon>Lentisphaera</taxon>
    </lineage>
</organism>
<dbReference type="RefSeq" id="WP_274150948.1">
    <property type="nucleotide sequence ID" value="NZ_CP117811.1"/>
</dbReference>
<keyword evidence="3" id="KW-1185">Reference proteome</keyword>
<dbReference type="EMBL" id="CP117811">
    <property type="protein sequence ID" value="WDE96884.1"/>
    <property type="molecule type" value="Genomic_DNA"/>
</dbReference>
<keyword evidence="1" id="KW-0812">Transmembrane</keyword>
<evidence type="ECO:0000256" key="1">
    <source>
        <dbReference type="SAM" id="Phobius"/>
    </source>
</evidence>
<dbReference type="Proteomes" id="UP001214250">
    <property type="component" value="Chromosome 1"/>
</dbReference>
<feature type="transmembrane region" description="Helical" evidence="1">
    <location>
        <begin position="142"/>
        <end position="164"/>
    </location>
</feature>
<keyword evidence="1" id="KW-1133">Transmembrane helix</keyword>
<keyword evidence="1" id="KW-0472">Membrane</keyword>
<evidence type="ECO:0008006" key="4">
    <source>
        <dbReference type="Google" id="ProtNLM"/>
    </source>
</evidence>
<gene>
    <name evidence="2" type="ORF">PQO03_02780</name>
</gene>